<comment type="caution">
    <text evidence="2">The sequence shown here is derived from an EMBL/GenBank/DDBJ whole genome shotgun (WGS) entry which is preliminary data.</text>
</comment>
<keyword evidence="1" id="KW-0472">Membrane</keyword>
<dbReference type="AlphaFoldDB" id="A0A507EKP2"/>
<protein>
    <recommendedName>
        <fullName evidence="4">G-protein coupled receptors family 2 profile 2 domain-containing protein</fullName>
    </recommendedName>
</protein>
<dbReference type="Proteomes" id="UP000320333">
    <property type="component" value="Unassembled WGS sequence"/>
</dbReference>
<proteinExistence type="predicted"/>
<sequence>MSLQLNTSILTGSVTESHSGWVYNYTWSNYDNCTWAAFLLYQMYYTLNLTNQFIFKFKKTSIWCVIFLALLSNLGSAASGAAFLDCLTFSPNPVCEAQLHACYSFEALTFIFAYFLLFYRKYMLIPSTMLVCTGFTDVFILLLCISLSLALNVVCIYGDIEFCFGQDIYQAIACVLALVYYEIWFFYCVSVQTMERSVKADIFQLCSQTASMNVVYLVGSISYKTWGGNFYTNAMWNMGWCMLPLFCIQAVISRRFLRLFKPTGEQSISAIPKFSDAGLDQSVQGSTASKRISMLPTTPTTMGIGSSLSRNNTTMRV</sequence>
<evidence type="ECO:0000256" key="1">
    <source>
        <dbReference type="SAM" id="Phobius"/>
    </source>
</evidence>
<keyword evidence="1" id="KW-0812">Transmembrane</keyword>
<accession>A0A507EKP2</accession>
<keyword evidence="1" id="KW-1133">Transmembrane helix</keyword>
<feature type="transmembrane region" description="Helical" evidence="1">
    <location>
        <begin position="234"/>
        <end position="252"/>
    </location>
</feature>
<feature type="transmembrane region" description="Helical" evidence="1">
    <location>
        <begin position="103"/>
        <end position="119"/>
    </location>
</feature>
<evidence type="ECO:0000313" key="3">
    <source>
        <dbReference type="Proteomes" id="UP000320333"/>
    </source>
</evidence>
<keyword evidence="3" id="KW-1185">Reference proteome</keyword>
<feature type="transmembrane region" description="Helical" evidence="1">
    <location>
        <begin position="35"/>
        <end position="55"/>
    </location>
</feature>
<reference evidence="2 3" key="1">
    <citation type="journal article" date="2019" name="Sci. Rep.">
        <title>Comparative genomics of chytrid fungi reveal insights into the obligate biotrophic and pathogenic lifestyle of Synchytrium endobioticum.</title>
        <authorList>
            <person name="van de Vossenberg B.T.L.H."/>
            <person name="Warris S."/>
            <person name="Nguyen H.D.T."/>
            <person name="van Gent-Pelzer M.P.E."/>
            <person name="Joly D.L."/>
            <person name="van de Geest H.C."/>
            <person name="Bonants P.J.M."/>
            <person name="Smith D.S."/>
            <person name="Levesque C.A."/>
            <person name="van der Lee T.A.J."/>
        </authorList>
    </citation>
    <scope>NUCLEOTIDE SEQUENCE [LARGE SCALE GENOMIC DNA]</scope>
    <source>
        <strain evidence="2 3">CBS 675.73</strain>
    </source>
</reference>
<feature type="transmembrane region" description="Helical" evidence="1">
    <location>
        <begin position="168"/>
        <end position="190"/>
    </location>
</feature>
<feature type="transmembrane region" description="Helical" evidence="1">
    <location>
        <begin position="62"/>
        <end position="83"/>
    </location>
</feature>
<feature type="transmembrane region" description="Helical" evidence="1">
    <location>
        <begin position="131"/>
        <end position="156"/>
    </location>
</feature>
<evidence type="ECO:0000313" key="2">
    <source>
        <dbReference type="EMBL" id="TPX64424.1"/>
    </source>
</evidence>
<dbReference type="OrthoDB" id="2115261at2759"/>
<gene>
    <name evidence="2" type="ORF">CcCBS67573_g08414</name>
</gene>
<name>A0A507EKP2_9FUNG</name>
<organism evidence="2 3">
    <name type="scientific">Chytriomyces confervae</name>
    <dbReference type="NCBI Taxonomy" id="246404"/>
    <lineage>
        <taxon>Eukaryota</taxon>
        <taxon>Fungi</taxon>
        <taxon>Fungi incertae sedis</taxon>
        <taxon>Chytridiomycota</taxon>
        <taxon>Chytridiomycota incertae sedis</taxon>
        <taxon>Chytridiomycetes</taxon>
        <taxon>Chytridiales</taxon>
        <taxon>Chytriomycetaceae</taxon>
        <taxon>Chytriomyces</taxon>
    </lineage>
</organism>
<evidence type="ECO:0008006" key="4">
    <source>
        <dbReference type="Google" id="ProtNLM"/>
    </source>
</evidence>
<dbReference type="EMBL" id="QEAP01000546">
    <property type="protein sequence ID" value="TPX64424.1"/>
    <property type="molecule type" value="Genomic_DNA"/>
</dbReference>